<keyword evidence="9" id="KW-0830">Ubiquinone</keyword>
<keyword evidence="9" id="KW-0679">Respiratory chain</keyword>
<evidence type="ECO:0000256" key="4">
    <source>
        <dbReference type="ARBA" id="ARBA00022448"/>
    </source>
</evidence>
<keyword evidence="7 9" id="KW-0472">Membrane</keyword>
<dbReference type="AlphaFoldDB" id="A0A342K7Z0"/>
<dbReference type="InterPro" id="IPR000440">
    <property type="entry name" value="NADH_UbQ/plastoQ_OxRdtase_su3"/>
</dbReference>
<reference evidence="10" key="1">
    <citation type="journal article" date="2016" name="Mitochondrial DNA Part B Resour">
        <title>Next generation sequencing yields the complete mitogenome of nereid worm, Namalycastis abiuma (Annelida: Nereididae).</title>
        <authorList>
            <person name="Lin G.-M."/>
            <person name="Shen K.-N."/>
            <person name="Hsiao C.-D."/>
        </authorList>
    </citation>
    <scope>NUCLEOTIDE SEQUENCE</scope>
    <source>
        <tissue evidence="10">Muscle</tissue>
    </source>
</reference>
<sequence>MSLILAVTLIAAVFPLFIILVTSILNYHNTQSFEKMSPFECGFDPSSSARIPFSLRFFILVVIFLVFDIEIALLMPTPLITPAPLTMITLTTFIMILTLGLFHEWNEGSLEW</sequence>
<evidence type="ECO:0000256" key="5">
    <source>
        <dbReference type="ARBA" id="ARBA00022692"/>
    </source>
</evidence>
<feature type="transmembrane region" description="Helical" evidence="9">
    <location>
        <begin position="6"/>
        <end position="27"/>
    </location>
</feature>
<geneLocation type="mitochondrion" evidence="10"/>
<dbReference type="PANTHER" id="PTHR11058:SF9">
    <property type="entry name" value="NADH-UBIQUINONE OXIDOREDUCTASE CHAIN 3"/>
    <property type="match status" value="1"/>
</dbReference>
<dbReference type="GO" id="GO:0030964">
    <property type="term" value="C:NADH dehydrogenase complex"/>
    <property type="evidence" value="ECO:0007669"/>
    <property type="project" value="TreeGrafter"/>
</dbReference>
<dbReference type="EMBL" id="KU351089">
    <property type="protein sequence ID" value="AMY15509.1"/>
    <property type="molecule type" value="Genomic_DNA"/>
</dbReference>
<dbReference type="PANTHER" id="PTHR11058">
    <property type="entry name" value="NADH-UBIQUINONE OXIDOREDUCTASE CHAIN 3"/>
    <property type="match status" value="1"/>
</dbReference>
<comment type="function">
    <text evidence="9">Core subunit of the mitochondrial membrane respiratory chain NADH dehydrogenase (Complex I) which catalyzes electron transfer from NADH through the respiratory chain, using ubiquinone as an electron acceptor. Essential for the catalytic activity of complex I.</text>
</comment>
<keyword evidence="9" id="KW-1278">Translocase</keyword>
<dbReference type="EC" id="7.1.1.2" evidence="9"/>
<evidence type="ECO:0000256" key="3">
    <source>
        <dbReference type="ARBA" id="ARBA00021007"/>
    </source>
</evidence>
<comment type="similarity">
    <text evidence="2 9">Belongs to the complex I subunit 3 family.</text>
</comment>
<keyword evidence="6 9" id="KW-1133">Transmembrane helix</keyword>
<evidence type="ECO:0000256" key="1">
    <source>
        <dbReference type="ARBA" id="ARBA00004370"/>
    </source>
</evidence>
<comment type="subcellular location">
    <subcellularLocation>
        <location evidence="1">Membrane</location>
    </subcellularLocation>
    <subcellularLocation>
        <location evidence="9">Mitochondrion membrane</location>
        <topology evidence="9">Multi-pass membrane protein</topology>
    </subcellularLocation>
</comment>
<evidence type="ECO:0000256" key="8">
    <source>
        <dbReference type="ARBA" id="ARBA00049551"/>
    </source>
</evidence>
<keyword evidence="9" id="KW-0249">Electron transport</keyword>
<protein>
    <recommendedName>
        <fullName evidence="3 9">NADH-ubiquinone oxidoreductase chain 3</fullName>
        <ecNumber evidence="9">7.1.1.2</ecNumber>
    </recommendedName>
</protein>
<evidence type="ECO:0000256" key="2">
    <source>
        <dbReference type="ARBA" id="ARBA00008472"/>
    </source>
</evidence>
<dbReference type="Gene3D" id="1.20.58.1610">
    <property type="entry name" value="NADH:ubiquinone/plastoquinone oxidoreductase, chain 3"/>
    <property type="match status" value="1"/>
</dbReference>
<evidence type="ECO:0000256" key="6">
    <source>
        <dbReference type="ARBA" id="ARBA00022989"/>
    </source>
</evidence>
<feature type="transmembrane region" description="Helical" evidence="9">
    <location>
        <begin position="57"/>
        <end position="77"/>
    </location>
</feature>
<accession>A0A342K7Z0</accession>
<evidence type="ECO:0000256" key="9">
    <source>
        <dbReference type="RuleBase" id="RU003640"/>
    </source>
</evidence>
<proteinExistence type="inferred from homology"/>
<evidence type="ECO:0000256" key="7">
    <source>
        <dbReference type="ARBA" id="ARBA00023136"/>
    </source>
</evidence>
<gene>
    <name evidence="10" type="primary">nad3</name>
</gene>
<keyword evidence="9" id="KW-0520">NAD</keyword>
<keyword evidence="9 10" id="KW-0496">Mitochondrion</keyword>
<dbReference type="InterPro" id="IPR038430">
    <property type="entry name" value="NDAH_ubi_oxred_su3_sf"/>
</dbReference>
<dbReference type="Pfam" id="PF00507">
    <property type="entry name" value="Oxidored_q4"/>
    <property type="match status" value="1"/>
</dbReference>
<comment type="catalytic activity">
    <reaction evidence="8 9">
        <text>a ubiquinone + NADH + 5 H(+)(in) = a ubiquinol + NAD(+) + 4 H(+)(out)</text>
        <dbReference type="Rhea" id="RHEA:29091"/>
        <dbReference type="Rhea" id="RHEA-COMP:9565"/>
        <dbReference type="Rhea" id="RHEA-COMP:9566"/>
        <dbReference type="ChEBI" id="CHEBI:15378"/>
        <dbReference type="ChEBI" id="CHEBI:16389"/>
        <dbReference type="ChEBI" id="CHEBI:17976"/>
        <dbReference type="ChEBI" id="CHEBI:57540"/>
        <dbReference type="ChEBI" id="CHEBI:57945"/>
        <dbReference type="EC" id="7.1.1.2"/>
    </reaction>
</comment>
<keyword evidence="4 9" id="KW-0813">Transport</keyword>
<feature type="transmembrane region" description="Helical" evidence="9">
    <location>
        <begin position="83"/>
        <end position="102"/>
    </location>
</feature>
<organism evidence="10">
    <name type="scientific">Namalycastis abiuma</name>
    <dbReference type="NCBI Taxonomy" id="862681"/>
    <lineage>
        <taxon>Eukaryota</taxon>
        <taxon>Metazoa</taxon>
        <taxon>Spiralia</taxon>
        <taxon>Lophotrochozoa</taxon>
        <taxon>Annelida</taxon>
        <taxon>Polychaeta</taxon>
        <taxon>Errantia</taxon>
        <taxon>Phyllodocida</taxon>
        <taxon>Nereididae</taxon>
        <taxon>Namalycastis</taxon>
    </lineage>
</organism>
<dbReference type="GO" id="GO:0008137">
    <property type="term" value="F:NADH dehydrogenase (ubiquinone) activity"/>
    <property type="evidence" value="ECO:0007669"/>
    <property type="project" value="UniProtKB-UniRule"/>
</dbReference>
<keyword evidence="5 9" id="KW-0812">Transmembrane</keyword>
<name>A0A342K7Z0_9ANNE</name>
<evidence type="ECO:0000313" key="10">
    <source>
        <dbReference type="EMBL" id="AMY15509.1"/>
    </source>
</evidence>
<dbReference type="GO" id="GO:0031966">
    <property type="term" value="C:mitochondrial membrane"/>
    <property type="evidence" value="ECO:0007669"/>
    <property type="project" value="UniProtKB-SubCell"/>
</dbReference>